<evidence type="ECO:0000256" key="7">
    <source>
        <dbReference type="PROSITE-ProRule" id="PRU01240"/>
    </source>
</evidence>
<dbReference type="PANTHER" id="PTHR43806:SF11">
    <property type="entry name" value="CEREVISIN-RELATED"/>
    <property type="match status" value="1"/>
</dbReference>
<evidence type="ECO:0000256" key="8">
    <source>
        <dbReference type="SAM" id="MobiDB-lite"/>
    </source>
</evidence>
<dbReference type="RefSeq" id="XP_013280171.1">
    <property type="nucleotide sequence ID" value="XM_013424717.1"/>
</dbReference>
<feature type="chain" id="PRO_5002253620" description="Peptidase S8/S53 domain-containing protein" evidence="9">
    <location>
        <begin position="23"/>
        <end position="949"/>
    </location>
</feature>
<dbReference type="Gene3D" id="3.40.50.200">
    <property type="entry name" value="Peptidase S8/S53 domain"/>
    <property type="match status" value="1"/>
</dbReference>
<evidence type="ECO:0000256" key="1">
    <source>
        <dbReference type="ARBA" id="ARBA00011073"/>
    </source>
</evidence>
<dbReference type="Pfam" id="PF00082">
    <property type="entry name" value="Peptidase_S8"/>
    <property type="match status" value="1"/>
</dbReference>
<sequence length="949" mass="104817">MSVSPRVLIDLALAVLPKFVAAARVQGSLCKEKSKLRTFYGYLTANLVAIHEILGGLEERHDSVLGQLAGHGLSQAVEKLLLRLERMARTTGTVDTAHPFPKLQTLRAVSATTSSDSCGLRRMSAAVLKDHRAKLLRHVDNSLASLGRIVMRQGELPTAASWQDGAQPSVATEHGPASDQGTEEQVPDLTYEIQALHRAMATRWPCSCWTRHGALLRLTSFYTEREISACRAFHMKLLFSRNSLDSWKQAQIRLERRPTQVQFALAVTNPAENADHPLTGTVHTGSESGLSTDWEADEASYRDIPVQPGSLCRLMLACQRDTQMLYLLARRQRTEVHLRGSLRRLVDFSVDRLIPLSSILNTTGSNAFLDLRQNIKERLMLANILATAVLHLCASPWAQRQWVKERLCLALSGRENSPTDCVVQLYLKSDLDEHTGEGDYYDVQHPCPVLVDLGVLLVELELGKPIQDLAQLMAPGNQVSEIALDRNPCISLLERVLRSDLLSRTFVPYQQAIWACYDCRSAGGDPTEIQHWIKDKICRPLSQLLSASFQIRITADGIQAAHNEILGLGDSVQRNDPPAQSGVWGANDRLVSVLCQPGQFLDCERSLMADDASKWAGADDWFETLQRKTHSHFVGLGVTRRRDKPIKIAILDTGIDAERHPRTKAVMATNPQLRGSSNRIKGLRSWANDKVYGEDVKSMKDEHGHGTHAAGLILQVTPFADIYVAQVTNGVFFEADPFAIAQAIKYAVEDWGVDIISMSFGFDDGIDDMAEAIDLANAKGVIMVAAASNGGKIKSEGDSYPASSVKVISIRSANGSGRASEFNPDKPDPKTYSTYFNVVGEYVLSAWPTHLEPSGEKRASGTSVSTPIAAGVVALMLDYIWVRLCDVEKTALFDSIRRTPNATAVRMALSFMTGKKDKTQGLYFLKPWLLMSDQASARWKLFEEHFKIA</sequence>
<keyword evidence="4 7" id="KW-0378">Hydrolase</keyword>
<dbReference type="PANTHER" id="PTHR43806">
    <property type="entry name" value="PEPTIDASE S8"/>
    <property type="match status" value="1"/>
</dbReference>
<organism evidence="12 13">
    <name type="scientific">Fonsecaea pedrosoi CBS 271.37</name>
    <dbReference type="NCBI Taxonomy" id="1442368"/>
    <lineage>
        <taxon>Eukaryota</taxon>
        <taxon>Fungi</taxon>
        <taxon>Dikarya</taxon>
        <taxon>Ascomycota</taxon>
        <taxon>Pezizomycotina</taxon>
        <taxon>Eurotiomycetes</taxon>
        <taxon>Chaetothyriomycetidae</taxon>
        <taxon>Chaetothyriales</taxon>
        <taxon>Herpotrichiellaceae</taxon>
        <taxon>Fonsecaea</taxon>
    </lineage>
</organism>
<evidence type="ECO:0000256" key="4">
    <source>
        <dbReference type="ARBA" id="ARBA00022801"/>
    </source>
</evidence>
<evidence type="ECO:0000256" key="3">
    <source>
        <dbReference type="ARBA" id="ARBA00022729"/>
    </source>
</evidence>
<dbReference type="Proteomes" id="UP000053029">
    <property type="component" value="Unassembled WGS sequence"/>
</dbReference>
<dbReference type="GO" id="GO:0006508">
    <property type="term" value="P:proteolysis"/>
    <property type="evidence" value="ECO:0007669"/>
    <property type="project" value="UniProtKB-KW"/>
</dbReference>
<dbReference type="OrthoDB" id="4139964at2759"/>
<keyword evidence="3 9" id="KW-0732">Signal</keyword>
<dbReference type="STRING" id="1442368.A0A0D2G6U7"/>
<feature type="active site" description="Charge relay system" evidence="7">
    <location>
        <position position="863"/>
    </location>
</feature>
<reference evidence="12 13" key="1">
    <citation type="submission" date="2015-01" db="EMBL/GenBank/DDBJ databases">
        <title>The Genome Sequence of Fonsecaea pedrosoi CBS 271.37.</title>
        <authorList>
            <consortium name="The Broad Institute Genomics Platform"/>
            <person name="Cuomo C."/>
            <person name="de Hoog S."/>
            <person name="Gorbushina A."/>
            <person name="Stielow B."/>
            <person name="Teixiera M."/>
            <person name="Abouelleil A."/>
            <person name="Chapman S.B."/>
            <person name="Priest M."/>
            <person name="Young S.K."/>
            <person name="Wortman J."/>
            <person name="Nusbaum C."/>
            <person name="Birren B."/>
        </authorList>
    </citation>
    <scope>NUCLEOTIDE SEQUENCE [LARGE SCALE GENOMIC DNA]</scope>
    <source>
        <strain evidence="12 13">CBS 271.37</strain>
    </source>
</reference>
<dbReference type="InterPro" id="IPR036852">
    <property type="entry name" value="Peptidase_S8/S53_dom_sf"/>
</dbReference>
<feature type="active site" description="Charge relay system" evidence="7">
    <location>
        <position position="652"/>
    </location>
</feature>
<dbReference type="Pfam" id="PF24476">
    <property type="entry name" value="DUF7580"/>
    <property type="match status" value="1"/>
</dbReference>
<comment type="similarity">
    <text evidence="1 7">Belongs to the peptidase S8 family.</text>
</comment>
<evidence type="ECO:0008006" key="14">
    <source>
        <dbReference type="Google" id="ProtNLM"/>
    </source>
</evidence>
<keyword evidence="13" id="KW-1185">Reference proteome</keyword>
<evidence type="ECO:0000256" key="9">
    <source>
        <dbReference type="SAM" id="SignalP"/>
    </source>
</evidence>
<dbReference type="InterPro" id="IPR015500">
    <property type="entry name" value="Peptidase_S8_subtilisin-rel"/>
</dbReference>
<evidence type="ECO:0000313" key="13">
    <source>
        <dbReference type="Proteomes" id="UP000053029"/>
    </source>
</evidence>
<feature type="domain" description="Peptidase S8/S53" evidence="10">
    <location>
        <begin position="644"/>
        <end position="878"/>
    </location>
</feature>
<evidence type="ECO:0000256" key="6">
    <source>
        <dbReference type="ARBA" id="ARBA00023145"/>
    </source>
</evidence>
<dbReference type="PROSITE" id="PS00138">
    <property type="entry name" value="SUBTILASE_SER"/>
    <property type="match status" value="1"/>
</dbReference>
<dbReference type="GeneID" id="25310599"/>
<dbReference type="PRINTS" id="PR00723">
    <property type="entry name" value="SUBTILISIN"/>
</dbReference>
<dbReference type="VEuPathDB" id="FungiDB:Z517_11109"/>
<dbReference type="InterPro" id="IPR050131">
    <property type="entry name" value="Peptidase_S8_subtilisin-like"/>
</dbReference>
<dbReference type="PROSITE" id="PS51892">
    <property type="entry name" value="SUBTILASE"/>
    <property type="match status" value="1"/>
</dbReference>
<dbReference type="InterPro" id="IPR056002">
    <property type="entry name" value="DUF7580"/>
</dbReference>
<accession>A0A0D2G6U7</accession>
<dbReference type="InterPro" id="IPR000209">
    <property type="entry name" value="Peptidase_S8/S53_dom"/>
</dbReference>
<feature type="compositionally biased region" description="Polar residues" evidence="8">
    <location>
        <begin position="161"/>
        <end position="170"/>
    </location>
</feature>
<keyword evidence="2 7" id="KW-0645">Protease</keyword>
<feature type="active site" description="Charge relay system" evidence="7">
    <location>
        <position position="705"/>
    </location>
</feature>
<dbReference type="CDD" id="cd00306">
    <property type="entry name" value="Peptidases_S8_S53"/>
    <property type="match status" value="1"/>
</dbReference>
<evidence type="ECO:0000259" key="10">
    <source>
        <dbReference type="Pfam" id="PF00082"/>
    </source>
</evidence>
<feature type="region of interest" description="Disordered" evidence="8">
    <location>
        <begin position="161"/>
        <end position="185"/>
    </location>
</feature>
<keyword evidence="6" id="KW-0865">Zymogen</keyword>
<dbReference type="HOGENOM" id="CLU_305020_0_0_1"/>
<evidence type="ECO:0000259" key="11">
    <source>
        <dbReference type="Pfam" id="PF24476"/>
    </source>
</evidence>
<evidence type="ECO:0000313" key="12">
    <source>
        <dbReference type="EMBL" id="KIW76363.1"/>
    </source>
</evidence>
<dbReference type="GO" id="GO:0004252">
    <property type="term" value="F:serine-type endopeptidase activity"/>
    <property type="evidence" value="ECO:0007669"/>
    <property type="project" value="UniProtKB-UniRule"/>
</dbReference>
<dbReference type="InterPro" id="IPR023828">
    <property type="entry name" value="Peptidase_S8_Ser-AS"/>
</dbReference>
<feature type="domain" description="DUF7580" evidence="11">
    <location>
        <begin position="192"/>
        <end position="545"/>
    </location>
</feature>
<feature type="signal peptide" evidence="9">
    <location>
        <begin position="1"/>
        <end position="22"/>
    </location>
</feature>
<keyword evidence="5 7" id="KW-0720">Serine protease</keyword>
<gene>
    <name evidence="12" type="ORF">Z517_11109</name>
</gene>
<dbReference type="SUPFAM" id="SSF52743">
    <property type="entry name" value="Subtilisin-like"/>
    <property type="match status" value="1"/>
</dbReference>
<dbReference type="EMBL" id="KN846975">
    <property type="protein sequence ID" value="KIW76363.1"/>
    <property type="molecule type" value="Genomic_DNA"/>
</dbReference>
<protein>
    <recommendedName>
        <fullName evidence="14">Peptidase S8/S53 domain-containing protein</fullName>
    </recommendedName>
</protein>
<proteinExistence type="inferred from homology"/>
<name>A0A0D2G6U7_9EURO</name>
<evidence type="ECO:0000256" key="2">
    <source>
        <dbReference type="ARBA" id="ARBA00022670"/>
    </source>
</evidence>
<evidence type="ECO:0000256" key="5">
    <source>
        <dbReference type="ARBA" id="ARBA00022825"/>
    </source>
</evidence>
<dbReference type="AlphaFoldDB" id="A0A0D2G6U7"/>